<evidence type="ECO:0000313" key="5">
    <source>
        <dbReference type="Proteomes" id="UP000009168"/>
    </source>
</evidence>
<feature type="region of interest" description="Disordered" evidence="2">
    <location>
        <begin position="671"/>
        <end position="699"/>
    </location>
</feature>
<evidence type="ECO:0000259" key="3">
    <source>
        <dbReference type="PROSITE" id="PS50011"/>
    </source>
</evidence>
<accession>I7MEN7</accession>
<dbReference type="RefSeq" id="XP_001017513.1">
    <property type="nucleotide sequence ID" value="XM_001017513.3"/>
</dbReference>
<dbReference type="EMBL" id="GG662666">
    <property type="protein sequence ID" value="EAR97268.1"/>
    <property type="molecule type" value="Genomic_DNA"/>
</dbReference>
<gene>
    <name evidence="4" type="ORF">TTHERM_00334450</name>
</gene>
<dbReference type="PROSITE" id="PS50011">
    <property type="entry name" value="PROTEIN_KINASE_DOM"/>
    <property type="match status" value="1"/>
</dbReference>
<dbReference type="Pfam" id="PF02493">
    <property type="entry name" value="MORN"/>
    <property type="match status" value="4"/>
</dbReference>
<dbReference type="GeneID" id="7838536"/>
<protein>
    <submittedName>
        <fullName evidence="4">MORN repeat protein</fullName>
    </submittedName>
</protein>
<dbReference type="PANTHER" id="PTHR43215">
    <property type="entry name" value="RADIAL SPOKE HEAD 1 HOMOLOG"/>
    <property type="match status" value="1"/>
</dbReference>
<dbReference type="Gene3D" id="2.20.110.10">
    <property type="entry name" value="Histone H3 K4-specific methyltransferase SET7/9 N-terminal domain"/>
    <property type="match status" value="2"/>
</dbReference>
<dbReference type="Pfam" id="PF00069">
    <property type="entry name" value="Pkinase"/>
    <property type="match status" value="1"/>
</dbReference>
<dbReference type="InterPro" id="IPR011009">
    <property type="entry name" value="Kinase-like_dom_sf"/>
</dbReference>
<dbReference type="SMART" id="SM00698">
    <property type="entry name" value="MORN"/>
    <property type="match status" value="3"/>
</dbReference>
<dbReference type="KEGG" id="tet:TTHERM_00334450"/>
<evidence type="ECO:0000256" key="1">
    <source>
        <dbReference type="ARBA" id="ARBA00022737"/>
    </source>
</evidence>
<feature type="domain" description="Protein kinase" evidence="3">
    <location>
        <begin position="39"/>
        <end position="313"/>
    </location>
</feature>
<dbReference type="SUPFAM" id="SSF82185">
    <property type="entry name" value="Histone H3 K4-specific methyltransferase SET7/9 N-terminal domain"/>
    <property type="match status" value="2"/>
</dbReference>
<dbReference type="SUPFAM" id="SSF56112">
    <property type="entry name" value="Protein kinase-like (PK-like)"/>
    <property type="match status" value="1"/>
</dbReference>
<dbReference type="SMART" id="SM00220">
    <property type="entry name" value="S_TKc"/>
    <property type="match status" value="1"/>
</dbReference>
<evidence type="ECO:0000256" key="2">
    <source>
        <dbReference type="SAM" id="MobiDB-lite"/>
    </source>
</evidence>
<dbReference type="PANTHER" id="PTHR43215:SF14">
    <property type="entry name" value="RADIAL SPOKE HEAD 1 HOMOLOG"/>
    <property type="match status" value="1"/>
</dbReference>
<dbReference type="InterPro" id="IPR000719">
    <property type="entry name" value="Prot_kinase_dom"/>
</dbReference>
<dbReference type="InterPro" id="IPR003409">
    <property type="entry name" value="MORN"/>
</dbReference>
<sequence>MEGISKEELRIQYDSLENKPQMGFQILLSNIYFLLTKGIVTNQIIGSSGNSFMLKCNQKTPNGIIILTVRAIMVNSYSTLSNAVELYENQVDIKYVSEYIQVYDSFCYNKNDEVMNYVRRGFYRYTIDEMYKLNSSFKGQGVLNRFDLIQKWIDQLIEALSLLHERGLYHGGVKASNIFVDENSNQIRIIDYGFYSSHVNLMNQNYSKDVYTPLVFNELANSFDQKRFNDIYALIILIYQMAFGFDNSHYQIKQLQKGITFNDEDDGRDHESDDTYEFKLRIIKLVNKIVCKAALGTEEQRKKITLFYVSDVLQQKRNVESFQNSPKHIAETLQVFDNGQKVVISSERVLAAAQPQQQNYDGDSKTDYTQEELYLQEMIYQQQKQHEQEQKQIQQQIYSNENLTLQQKIDVYKKLDYEKYQHSSSQNSTSNILSPEKNQAVISPLFQVNQSHQLMSEIQEQQVKIENYEKEKQYINPVEQEQKLDQILQMHRQEKDLIINQQNSDQINSTALDKQNSNLVQGFLQDNKIIKSCFDFNSPINTQPTSISQHIRTYSSAVYDHAPNSAQIVENPEKIQVTQETKPDEIDTQQNKILEEKYEDFWVIDLSHKNSVQRGADYHPSKYQEQIKQAQLKQQQNEIEDIYTQVNQRSNQKMTIQQTLLKQIEQFDKQQQQQQQQQPEKTIQQTAFQQDSHKDISTSQNCEIKTPYMSTEQILSNSQENQIIRFPNGAIQYEGQIQSGQKNGYGVLYNCNGTKMYEGSFKDDFYHGFGMEYYENGQILHQGNFEKGLLNGFAKTFYKNGSLCYEGDYVEGICHGNGTKYDESSSNFQQGQYQNGKMIGVHKKYQQNGQIIFETNFKNNKRDGKSIEYHQQGGISFEGTYKNGKKMNGIEYDHDGNKIHEGDYEQYEF</sequence>
<dbReference type="InParanoid" id="I7MEN7"/>
<evidence type="ECO:0000313" key="4">
    <source>
        <dbReference type="EMBL" id="EAR97268.1"/>
    </source>
</evidence>
<dbReference type="Gene3D" id="1.10.510.10">
    <property type="entry name" value="Transferase(Phosphotransferase) domain 1"/>
    <property type="match status" value="1"/>
</dbReference>
<proteinExistence type="predicted"/>
<reference evidence="5" key="1">
    <citation type="journal article" date="2006" name="PLoS Biol.">
        <title>Macronuclear genome sequence of the ciliate Tetrahymena thermophila, a model eukaryote.</title>
        <authorList>
            <person name="Eisen J.A."/>
            <person name="Coyne R.S."/>
            <person name="Wu M."/>
            <person name="Wu D."/>
            <person name="Thiagarajan M."/>
            <person name="Wortman J.R."/>
            <person name="Badger J.H."/>
            <person name="Ren Q."/>
            <person name="Amedeo P."/>
            <person name="Jones K.M."/>
            <person name="Tallon L.J."/>
            <person name="Delcher A.L."/>
            <person name="Salzberg S.L."/>
            <person name="Silva J.C."/>
            <person name="Haas B.J."/>
            <person name="Majoros W.H."/>
            <person name="Farzad M."/>
            <person name="Carlton J.M."/>
            <person name="Smith R.K. Jr."/>
            <person name="Garg J."/>
            <person name="Pearlman R.E."/>
            <person name="Karrer K.M."/>
            <person name="Sun L."/>
            <person name="Manning G."/>
            <person name="Elde N.C."/>
            <person name="Turkewitz A.P."/>
            <person name="Asai D.J."/>
            <person name="Wilkes D.E."/>
            <person name="Wang Y."/>
            <person name="Cai H."/>
            <person name="Collins K."/>
            <person name="Stewart B.A."/>
            <person name="Lee S.R."/>
            <person name="Wilamowska K."/>
            <person name="Weinberg Z."/>
            <person name="Ruzzo W.L."/>
            <person name="Wloga D."/>
            <person name="Gaertig J."/>
            <person name="Frankel J."/>
            <person name="Tsao C.-C."/>
            <person name="Gorovsky M.A."/>
            <person name="Keeling P.J."/>
            <person name="Waller R.F."/>
            <person name="Patron N.J."/>
            <person name="Cherry J.M."/>
            <person name="Stover N.A."/>
            <person name="Krieger C.J."/>
            <person name="del Toro C."/>
            <person name="Ryder H.F."/>
            <person name="Williamson S.C."/>
            <person name="Barbeau R.A."/>
            <person name="Hamilton E.P."/>
            <person name="Orias E."/>
        </authorList>
    </citation>
    <scope>NUCLEOTIDE SEQUENCE [LARGE SCALE GENOMIC DNA]</scope>
    <source>
        <strain evidence="5">SB210</strain>
    </source>
</reference>
<dbReference type="STRING" id="312017.I7MEN7"/>
<dbReference type="AlphaFoldDB" id="I7MEN7"/>
<dbReference type="Proteomes" id="UP000009168">
    <property type="component" value="Unassembled WGS sequence"/>
</dbReference>
<keyword evidence="5" id="KW-1185">Reference proteome</keyword>
<dbReference type="HOGENOM" id="CLU_319724_0_0_1"/>
<dbReference type="GO" id="GO:0005524">
    <property type="term" value="F:ATP binding"/>
    <property type="evidence" value="ECO:0007669"/>
    <property type="project" value="InterPro"/>
</dbReference>
<name>I7MEN7_TETTS</name>
<dbReference type="OrthoDB" id="4062651at2759"/>
<dbReference type="eggNOG" id="KOG0229">
    <property type="taxonomic scope" value="Eukaryota"/>
</dbReference>
<feature type="compositionally biased region" description="Low complexity" evidence="2">
    <location>
        <begin position="671"/>
        <end position="686"/>
    </location>
</feature>
<dbReference type="GO" id="GO:0004672">
    <property type="term" value="F:protein kinase activity"/>
    <property type="evidence" value="ECO:0007669"/>
    <property type="project" value="InterPro"/>
</dbReference>
<organism evidence="4 5">
    <name type="scientific">Tetrahymena thermophila (strain SB210)</name>
    <dbReference type="NCBI Taxonomy" id="312017"/>
    <lineage>
        <taxon>Eukaryota</taxon>
        <taxon>Sar</taxon>
        <taxon>Alveolata</taxon>
        <taxon>Ciliophora</taxon>
        <taxon>Intramacronucleata</taxon>
        <taxon>Oligohymenophorea</taxon>
        <taxon>Hymenostomatida</taxon>
        <taxon>Tetrahymenina</taxon>
        <taxon>Tetrahymenidae</taxon>
        <taxon>Tetrahymena</taxon>
    </lineage>
</organism>
<keyword evidence="1" id="KW-0677">Repeat</keyword>